<evidence type="ECO:0000256" key="7">
    <source>
        <dbReference type="RuleBase" id="RU365085"/>
    </source>
</evidence>
<comment type="function">
    <text evidence="7">Stabilizer subunit of the dolichol-phosphate mannose (DPM) synthase complex; tethers catalytic subunit to the ER.</text>
</comment>
<dbReference type="Proteomes" id="UP000186922">
    <property type="component" value="Unassembled WGS sequence"/>
</dbReference>
<keyword evidence="9" id="KW-1185">Reference proteome</keyword>
<evidence type="ECO:0000256" key="1">
    <source>
        <dbReference type="ARBA" id="ARBA00004477"/>
    </source>
</evidence>
<dbReference type="PANTHER" id="PTHR16433">
    <property type="entry name" value="DOLICHOL-PHOSPHATE MANNOSYLTRANSFERASE SUBUNIT 3"/>
    <property type="match status" value="1"/>
</dbReference>
<proteinExistence type="inferred from homology"/>
<evidence type="ECO:0000313" key="8">
    <source>
        <dbReference type="EMBL" id="GAU98790.1"/>
    </source>
</evidence>
<comment type="pathway">
    <text evidence="7">Protein modification; protein glycosylation.</text>
</comment>
<protein>
    <recommendedName>
        <fullName evidence="7">Dolichol-phosphate mannosyltransferase subunit 3</fullName>
    </recommendedName>
</protein>
<dbReference type="GO" id="GO:0033185">
    <property type="term" value="C:dolichol-phosphate-mannose synthase complex"/>
    <property type="evidence" value="ECO:0007669"/>
    <property type="project" value="TreeGrafter"/>
</dbReference>
<organism evidence="8 9">
    <name type="scientific">Ramazzottius varieornatus</name>
    <name type="common">Water bear</name>
    <name type="synonym">Tardigrade</name>
    <dbReference type="NCBI Taxonomy" id="947166"/>
    <lineage>
        <taxon>Eukaryota</taxon>
        <taxon>Metazoa</taxon>
        <taxon>Ecdysozoa</taxon>
        <taxon>Tardigrada</taxon>
        <taxon>Eutardigrada</taxon>
        <taxon>Parachela</taxon>
        <taxon>Hypsibioidea</taxon>
        <taxon>Ramazzottiidae</taxon>
        <taxon>Ramazzottius</taxon>
    </lineage>
</organism>
<comment type="subcellular location">
    <subcellularLocation>
        <location evidence="1 7">Endoplasmic reticulum membrane</location>
        <topology evidence="1 7">Multi-pass membrane protein</topology>
    </subcellularLocation>
</comment>
<reference evidence="8 9" key="1">
    <citation type="journal article" date="2016" name="Nat. Commun.">
        <title>Extremotolerant tardigrade genome and improved radiotolerance of human cultured cells by tardigrade-unique protein.</title>
        <authorList>
            <person name="Hashimoto T."/>
            <person name="Horikawa D.D."/>
            <person name="Saito Y."/>
            <person name="Kuwahara H."/>
            <person name="Kozuka-Hata H."/>
            <person name="Shin-I T."/>
            <person name="Minakuchi Y."/>
            <person name="Ohishi K."/>
            <person name="Motoyama A."/>
            <person name="Aizu T."/>
            <person name="Enomoto A."/>
            <person name="Kondo K."/>
            <person name="Tanaka S."/>
            <person name="Hara Y."/>
            <person name="Koshikawa S."/>
            <person name="Sagara H."/>
            <person name="Miura T."/>
            <person name="Yokobori S."/>
            <person name="Miyagawa K."/>
            <person name="Suzuki Y."/>
            <person name="Kubo T."/>
            <person name="Oyama M."/>
            <person name="Kohara Y."/>
            <person name="Fujiyama A."/>
            <person name="Arakawa K."/>
            <person name="Katayama T."/>
            <person name="Toyoda A."/>
            <person name="Kunieda T."/>
        </authorList>
    </citation>
    <scope>NUCLEOTIDE SEQUENCE [LARGE SCALE GENOMIC DNA]</scope>
    <source>
        <strain evidence="8 9">YOKOZUNA-1</strain>
    </source>
</reference>
<sequence length="92" mass="10212">MIKAVEWAIGGVVAVAIWSGMLLNLSSLDLDAFEKHLVLYVPLYAVISFGLISLGIICYRVATFRDCPEAAEELQHEIEAAKEDLRKMGLKF</sequence>
<evidence type="ECO:0000256" key="3">
    <source>
        <dbReference type="ARBA" id="ARBA00022692"/>
    </source>
</evidence>
<evidence type="ECO:0000256" key="4">
    <source>
        <dbReference type="ARBA" id="ARBA00022824"/>
    </source>
</evidence>
<dbReference type="Pfam" id="PF08285">
    <property type="entry name" value="DPM3"/>
    <property type="match status" value="1"/>
</dbReference>
<keyword evidence="4 7" id="KW-0256">Endoplasmic reticulum</keyword>
<keyword evidence="3 7" id="KW-0812">Transmembrane</keyword>
<dbReference type="GO" id="GO:0006506">
    <property type="term" value="P:GPI anchor biosynthetic process"/>
    <property type="evidence" value="ECO:0007669"/>
    <property type="project" value="TreeGrafter"/>
</dbReference>
<comment type="caution">
    <text evidence="8">The sequence shown here is derived from an EMBL/GenBank/DDBJ whole genome shotgun (WGS) entry which is preliminary data.</text>
</comment>
<dbReference type="EMBL" id="BDGG01000005">
    <property type="protein sequence ID" value="GAU98790.1"/>
    <property type="molecule type" value="Genomic_DNA"/>
</dbReference>
<keyword evidence="5 7" id="KW-1133">Transmembrane helix</keyword>
<dbReference type="OrthoDB" id="2014333at2759"/>
<dbReference type="UniPathway" id="UPA00378"/>
<evidence type="ECO:0000256" key="6">
    <source>
        <dbReference type="ARBA" id="ARBA00023136"/>
    </source>
</evidence>
<gene>
    <name evidence="8" type="primary">RvY_09887</name>
    <name evidence="8" type="synonym">RvY_09887.1</name>
    <name evidence="8" type="ORF">RvY_09887-1</name>
</gene>
<comment type="subunit">
    <text evidence="7">Component of the dolichol-phosphate mannose (DPM) synthase complex.</text>
</comment>
<keyword evidence="6 7" id="KW-0472">Membrane</keyword>
<dbReference type="PANTHER" id="PTHR16433:SF0">
    <property type="entry name" value="DOLICHOL-PHOSPHATE MANNOSYLTRANSFERASE SUBUNIT 3"/>
    <property type="match status" value="1"/>
</dbReference>
<dbReference type="AlphaFoldDB" id="A0A1D1VD17"/>
<evidence type="ECO:0000313" key="9">
    <source>
        <dbReference type="Proteomes" id="UP000186922"/>
    </source>
</evidence>
<dbReference type="STRING" id="947166.A0A1D1VD17"/>
<dbReference type="InterPro" id="IPR013174">
    <property type="entry name" value="DPM3"/>
</dbReference>
<comment type="similarity">
    <text evidence="2 7">Belongs to the DPM3 family.</text>
</comment>
<feature type="transmembrane region" description="Helical" evidence="7">
    <location>
        <begin position="37"/>
        <end position="59"/>
    </location>
</feature>
<evidence type="ECO:0000256" key="5">
    <source>
        <dbReference type="ARBA" id="ARBA00022989"/>
    </source>
</evidence>
<name>A0A1D1VD17_RAMVA</name>
<dbReference type="GO" id="GO:0005789">
    <property type="term" value="C:endoplasmic reticulum membrane"/>
    <property type="evidence" value="ECO:0007669"/>
    <property type="project" value="UniProtKB-SubCell"/>
</dbReference>
<evidence type="ECO:0000256" key="2">
    <source>
        <dbReference type="ARBA" id="ARBA00010430"/>
    </source>
</evidence>
<feature type="transmembrane region" description="Helical" evidence="7">
    <location>
        <begin position="7"/>
        <end position="25"/>
    </location>
</feature>
<accession>A0A1D1VD17</accession>